<organism evidence="2 3">
    <name type="scientific">Rhodoferax lacus</name>
    <dbReference type="NCBI Taxonomy" id="2184758"/>
    <lineage>
        <taxon>Bacteria</taxon>
        <taxon>Pseudomonadati</taxon>
        <taxon>Pseudomonadota</taxon>
        <taxon>Betaproteobacteria</taxon>
        <taxon>Burkholderiales</taxon>
        <taxon>Comamonadaceae</taxon>
        <taxon>Rhodoferax</taxon>
    </lineage>
</organism>
<reference evidence="2 3" key="1">
    <citation type="submission" date="2018-05" db="EMBL/GenBank/DDBJ databases">
        <title>Rhodoferax soyangensis sp.nov., isolated from an oligotrophic freshwater lake.</title>
        <authorList>
            <person name="Park M."/>
        </authorList>
    </citation>
    <scope>NUCLEOTIDE SEQUENCE [LARGE SCALE GENOMIC DNA]</scope>
    <source>
        <strain evidence="2 3">IMCC26218</strain>
    </source>
</reference>
<evidence type="ECO:0000313" key="3">
    <source>
        <dbReference type="Proteomes" id="UP000260665"/>
    </source>
</evidence>
<evidence type="ECO:0000313" key="2">
    <source>
        <dbReference type="EMBL" id="RFO94809.1"/>
    </source>
</evidence>
<accession>A0A3E1R600</accession>
<feature type="compositionally biased region" description="Basic and acidic residues" evidence="1">
    <location>
        <begin position="20"/>
        <end position="33"/>
    </location>
</feature>
<dbReference type="AlphaFoldDB" id="A0A3E1R600"/>
<dbReference type="Proteomes" id="UP000260665">
    <property type="component" value="Unassembled WGS sequence"/>
</dbReference>
<proteinExistence type="predicted"/>
<dbReference type="EMBL" id="QFZK01000030">
    <property type="protein sequence ID" value="RFO94809.1"/>
    <property type="molecule type" value="Genomic_DNA"/>
</dbReference>
<protein>
    <submittedName>
        <fullName evidence="2">Uncharacterized protein</fullName>
    </submittedName>
</protein>
<evidence type="ECO:0000256" key="1">
    <source>
        <dbReference type="SAM" id="MobiDB-lite"/>
    </source>
</evidence>
<sequence>MLSARNGGTFPLQRIKQVIDGRDAKANDPHGSREMPVWGDVYRTDDGQPQDLNVRNRIEYLLAYLQDIQRN</sequence>
<name>A0A3E1R600_9BURK</name>
<gene>
    <name evidence="2" type="ORF">DIC66_21595</name>
</gene>
<feature type="region of interest" description="Disordered" evidence="1">
    <location>
        <begin position="20"/>
        <end position="44"/>
    </location>
</feature>
<keyword evidence="3" id="KW-1185">Reference proteome</keyword>
<comment type="caution">
    <text evidence="2">The sequence shown here is derived from an EMBL/GenBank/DDBJ whole genome shotgun (WGS) entry which is preliminary data.</text>
</comment>